<proteinExistence type="predicted"/>
<dbReference type="EMBL" id="FXTP01000002">
    <property type="protein sequence ID" value="SMO48578.1"/>
    <property type="molecule type" value="Genomic_DNA"/>
</dbReference>
<accession>A0A521BN51</accession>
<evidence type="ECO:0000313" key="3">
    <source>
        <dbReference type="Proteomes" id="UP000317557"/>
    </source>
</evidence>
<feature type="domain" description="Pvc16 N-terminal" evidence="1">
    <location>
        <begin position="8"/>
        <end position="175"/>
    </location>
</feature>
<keyword evidence="3" id="KW-1185">Reference proteome</keyword>
<dbReference type="Proteomes" id="UP000317557">
    <property type="component" value="Unassembled WGS sequence"/>
</dbReference>
<name>A0A521BN51_9BACT</name>
<protein>
    <recommendedName>
        <fullName evidence="1">Pvc16 N-terminal domain-containing protein</fullName>
    </recommendedName>
</protein>
<dbReference type="RefSeq" id="WP_142453403.1">
    <property type="nucleotide sequence ID" value="NZ_FXTP01000002.1"/>
</dbReference>
<organism evidence="2 3">
    <name type="scientific">Gracilimonas mengyeensis</name>
    <dbReference type="NCBI Taxonomy" id="1302730"/>
    <lineage>
        <taxon>Bacteria</taxon>
        <taxon>Pseudomonadati</taxon>
        <taxon>Balneolota</taxon>
        <taxon>Balneolia</taxon>
        <taxon>Balneolales</taxon>
        <taxon>Balneolaceae</taxon>
        <taxon>Gracilimonas</taxon>
    </lineage>
</organism>
<reference evidence="2 3" key="1">
    <citation type="submission" date="2017-05" db="EMBL/GenBank/DDBJ databases">
        <authorList>
            <person name="Varghese N."/>
            <person name="Submissions S."/>
        </authorList>
    </citation>
    <scope>NUCLEOTIDE SEQUENCE [LARGE SCALE GENOMIC DNA]</scope>
    <source>
        <strain evidence="2 3">DSM 21985</strain>
    </source>
</reference>
<dbReference type="OrthoDB" id="7560784at2"/>
<dbReference type="AlphaFoldDB" id="A0A521BN51"/>
<evidence type="ECO:0000313" key="2">
    <source>
        <dbReference type="EMBL" id="SMO48578.1"/>
    </source>
</evidence>
<dbReference type="InterPro" id="IPR025351">
    <property type="entry name" value="Pvc16_N"/>
</dbReference>
<sequence length="194" mass="21858">MIGDTLHLIADQLNTFFKFRFNTDEDKVVLDSIVSVDGQVEARNLDKVVLTLVNLQQEKLTRNYHSYKAHDGNKFSKKKPAVTLNLYIVVSCLYSEHNYQQALTFLSAVVQFFQNKYAFTHANTPALNHDIGKLIFEIENFSPQEIGHLWGIIGNKYVPSVVYKVSVFNYTGGDIEQIIPGTTQPETNNQAAGG</sequence>
<dbReference type="Pfam" id="PF14065">
    <property type="entry name" value="Pvc16_N"/>
    <property type="match status" value="1"/>
</dbReference>
<evidence type="ECO:0000259" key="1">
    <source>
        <dbReference type="Pfam" id="PF14065"/>
    </source>
</evidence>
<gene>
    <name evidence="2" type="ORF">SAMN06265219_102413</name>
</gene>